<dbReference type="GO" id="GO:1990961">
    <property type="term" value="P:xenobiotic detoxification by transmembrane export across the plasma membrane"/>
    <property type="evidence" value="ECO:0007669"/>
    <property type="project" value="InterPro"/>
</dbReference>
<feature type="transmembrane region" description="Helical" evidence="6">
    <location>
        <begin position="315"/>
        <end position="336"/>
    </location>
</feature>
<dbReference type="GO" id="GO:0042910">
    <property type="term" value="F:xenobiotic transmembrane transporter activity"/>
    <property type="evidence" value="ECO:0007669"/>
    <property type="project" value="InterPro"/>
</dbReference>
<dbReference type="RefSeq" id="XP_039136585.1">
    <property type="nucleotide sequence ID" value="XM_039280651.1"/>
</dbReference>
<feature type="transmembrane region" description="Helical" evidence="6">
    <location>
        <begin position="421"/>
        <end position="445"/>
    </location>
</feature>
<feature type="transmembrane region" description="Helical" evidence="6">
    <location>
        <begin position="163"/>
        <end position="187"/>
    </location>
</feature>
<organism evidence="7 8">
    <name type="scientific">Dioscorea cayennensis subsp. rotundata</name>
    <name type="common">White Guinea yam</name>
    <name type="synonym">Dioscorea rotundata</name>
    <dbReference type="NCBI Taxonomy" id="55577"/>
    <lineage>
        <taxon>Eukaryota</taxon>
        <taxon>Viridiplantae</taxon>
        <taxon>Streptophyta</taxon>
        <taxon>Embryophyta</taxon>
        <taxon>Tracheophyta</taxon>
        <taxon>Spermatophyta</taxon>
        <taxon>Magnoliopsida</taxon>
        <taxon>Liliopsida</taxon>
        <taxon>Dioscoreales</taxon>
        <taxon>Dioscoreaceae</taxon>
        <taxon>Dioscorea</taxon>
    </lineage>
</organism>
<feature type="transmembrane region" description="Helical" evidence="6">
    <location>
        <begin position="348"/>
        <end position="372"/>
    </location>
</feature>
<feature type="transmembrane region" description="Helical" evidence="6">
    <location>
        <begin position="271"/>
        <end position="295"/>
    </location>
</feature>
<dbReference type="InterPro" id="IPR045069">
    <property type="entry name" value="MATE_euk"/>
</dbReference>
<comment type="subcellular location">
    <subcellularLocation>
        <location evidence="1">Membrane</location>
        <topology evidence="1">Multi-pass membrane protein</topology>
    </subcellularLocation>
</comment>
<sequence>MGSEIKEKLLEIRNGEEEGEEEKGIWRRVKEENKKLWVVAGPAIFARFSIFGVSVITQAFIGHIGSIELAAFALTSTVLLRFANGILRWTMVVTFNLSRDKKLGMASALETLCGQAFGAGQRHMLGIYLQRSWVVLLACAVVLLPLFIFTAPILRLLGQENSIASMAGTISLWFIPIIFSYVFYFTFQMYLQAQSKNIIIAYYAAISLAVHILLSWFLVSKLSFGLPGAMSTLIVAIWIPNIGLFVYVACGGCPETWTGFSLSAFRSLWPVVRLSLSSGAMICLELWYNTILILLTGHMKDAEVAIDALSICLNINGWELMISLGFLSASGVRVANELGAGSAKRAKFSIVVVVITSLLIGAILFVMFLVFRGNIAYFFTESPEVAAAVADLSPLLAFSILLNSIQPVLSGVAVGAGWQSVVAYVNVASYYLCGIPLGVVLGYLIGYRVKGIWIGMLIGTAIQTFVLIWITWRTDWDKQVMLAQTRVNKWLLPSSKESNIVKEEDV</sequence>
<dbReference type="GO" id="GO:0015297">
    <property type="term" value="F:antiporter activity"/>
    <property type="evidence" value="ECO:0007669"/>
    <property type="project" value="InterPro"/>
</dbReference>
<evidence type="ECO:0000256" key="6">
    <source>
        <dbReference type="RuleBase" id="RU004914"/>
    </source>
</evidence>
<dbReference type="AlphaFoldDB" id="A0AB40C9T1"/>
<comment type="similarity">
    <text evidence="2 6">Belongs to the multi antimicrobial extrusion (MATE) (TC 2.A.66.1) family.</text>
</comment>
<keyword evidence="4 6" id="KW-1133">Transmembrane helix</keyword>
<feature type="transmembrane region" description="Helical" evidence="6">
    <location>
        <begin position="451"/>
        <end position="472"/>
    </location>
</feature>
<dbReference type="Pfam" id="PF01554">
    <property type="entry name" value="MatE"/>
    <property type="match status" value="2"/>
</dbReference>
<proteinExistence type="inferred from homology"/>
<keyword evidence="3 6" id="KW-0812">Transmembrane</keyword>
<feature type="transmembrane region" description="Helical" evidence="6">
    <location>
        <begin position="392"/>
        <end position="414"/>
    </location>
</feature>
<protein>
    <recommendedName>
        <fullName evidence="6">Protein DETOXIFICATION</fullName>
    </recommendedName>
    <alternativeName>
        <fullName evidence="6">Multidrug and toxic compound extrusion protein</fullName>
    </alternativeName>
</protein>
<keyword evidence="7" id="KW-1185">Reference proteome</keyword>
<dbReference type="CDD" id="cd13132">
    <property type="entry name" value="MATE_eukaryotic"/>
    <property type="match status" value="1"/>
</dbReference>
<feature type="transmembrane region" description="Helical" evidence="6">
    <location>
        <begin position="67"/>
        <end position="87"/>
    </location>
</feature>
<evidence type="ECO:0000256" key="4">
    <source>
        <dbReference type="ARBA" id="ARBA00022989"/>
    </source>
</evidence>
<dbReference type="GeneID" id="120273908"/>
<reference evidence="8" key="1">
    <citation type="submission" date="2025-08" db="UniProtKB">
        <authorList>
            <consortium name="RefSeq"/>
        </authorList>
    </citation>
    <scope>IDENTIFICATION</scope>
</reference>
<evidence type="ECO:0000313" key="8">
    <source>
        <dbReference type="RefSeq" id="XP_039136585.1"/>
    </source>
</evidence>
<keyword evidence="5 6" id="KW-0472">Membrane</keyword>
<dbReference type="InterPro" id="IPR002528">
    <property type="entry name" value="MATE_fam"/>
</dbReference>
<evidence type="ECO:0000313" key="7">
    <source>
        <dbReference type="Proteomes" id="UP001515500"/>
    </source>
</evidence>
<evidence type="ECO:0000256" key="1">
    <source>
        <dbReference type="ARBA" id="ARBA00004141"/>
    </source>
</evidence>
<dbReference type="Proteomes" id="UP001515500">
    <property type="component" value="Chromosome 12"/>
</dbReference>
<feature type="transmembrane region" description="Helical" evidence="6">
    <location>
        <begin position="230"/>
        <end position="250"/>
    </location>
</feature>
<evidence type="ECO:0000256" key="3">
    <source>
        <dbReference type="ARBA" id="ARBA00022692"/>
    </source>
</evidence>
<dbReference type="GO" id="GO:0016020">
    <property type="term" value="C:membrane"/>
    <property type="evidence" value="ECO:0007669"/>
    <property type="project" value="UniProtKB-SubCell"/>
</dbReference>
<feature type="transmembrane region" description="Helical" evidence="6">
    <location>
        <begin position="133"/>
        <end position="157"/>
    </location>
</feature>
<evidence type="ECO:0000256" key="5">
    <source>
        <dbReference type="ARBA" id="ARBA00023136"/>
    </source>
</evidence>
<accession>A0AB40C9T1</accession>
<feature type="transmembrane region" description="Helical" evidence="6">
    <location>
        <begin position="36"/>
        <end position="61"/>
    </location>
</feature>
<dbReference type="NCBIfam" id="TIGR00797">
    <property type="entry name" value="matE"/>
    <property type="match status" value="1"/>
</dbReference>
<feature type="transmembrane region" description="Helical" evidence="6">
    <location>
        <begin position="199"/>
        <end position="218"/>
    </location>
</feature>
<name>A0AB40C9T1_DIOCR</name>
<dbReference type="PANTHER" id="PTHR11206">
    <property type="entry name" value="MULTIDRUG RESISTANCE PROTEIN"/>
    <property type="match status" value="1"/>
</dbReference>
<evidence type="ECO:0000256" key="2">
    <source>
        <dbReference type="ARBA" id="ARBA00010199"/>
    </source>
</evidence>
<gene>
    <name evidence="8" type="primary">LOC120273908</name>
</gene>